<proteinExistence type="predicted"/>
<evidence type="ECO:0000313" key="1">
    <source>
        <dbReference type="EMBL" id="KAL0010141.1"/>
    </source>
</evidence>
<reference evidence="1 2" key="1">
    <citation type="submission" date="2024-01" db="EMBL/GenBank/DDBJ databases">
        <title>A telomere-to-telomere, gap-free genome of sweet tea (Lithocarpus litseifolius).</title>
        <authorList>
            <person name="Zhou J."/>
        </authorList>
    </citation>
    <scope>NUCLEOTIDE SEQUENCE [LARGE SCALE GENOMIC DNA]</scope>
    <source>
        <strain evidence="1">Zhou-2022a</strain>
        <tissue evidence="1">Leaf</tissue>
    </source>
</reference>
<gene>
    <name evidence="1" type="ORF">SO802_005249</name>
</gene>
<protein>
    <submittedName>
        <fullName evidence="1">Uncharacterized protein</fullName>
    </submittedName>
</protein>
<dbReference type="Proteomes" id="UP001459277">
    <property type="component" value="Unassembled WGS sequence"/>
</dbReference>
<dbReference type="AlphaFoldDB" id="A0AAW2DM87"/>
<accession>A0AAW2DM87</accession>
<keyword evidence="2" id="KW-1185">Reference proteome</keyword>
<evidence type="ECO:0000313" key="2">
    <source>
        <dbReference type="Proteomes" id="UP001459277"/>
    </source>
</evidence>
<organism evidence="1 2">
    <name type="scientific">Lithocarpus litseifolius</name>
    <dbReference type="NCBI Taxonomy" id="425828"/>
    <lineage>
        <taxon>Eukaryota</taxon>
        <taxon>Viridiplantae</taxon>
        <taxon>Streptophyta</taxon>
        <taxon>Embryophyta</taxon>
        <taxon>Tracheophyta</taxon>
        <taxon>Spermatophyta</taxon>
        <taxon>Magnoliopsida</taxon>
        <taxon>eudicotyledons</taxon>
        <taxon>Gunneridae</taxon>
        <taxon>Pentapetalae</taxon>
        <taxon>rosids</taxon>
        <taxon>fabids</taxon>
        <taxon>Fagales</taxon>
        <taxon>Fagaceae</taxon>
        <taxon>Lithocarpus</taxon>
    </lineage>
</organism>
<comment type="caution">
    <text evidence="1">The sequence shown here is derived from an EMBL/GenBank/DDBJ whole genome shotgun (WGS) entry which is preliminary data.</text>
</comment>
<name>A0AAW2DM87_9ROSI</name>
<sequence length="119" mass="13698">MTLNKVIGLTLNVYVIVDSERIPSQFSQLHQFQQVNLVWQEETVVPVKHLMTVVVTHLKDLSSGVLQCQGLLLILLYWRKSLKCSTLRSEGSWVIIEGWLKTVWHCIVNLALPRRNFTA</sequence>
<dbReference type="EMBL" id="JAZDWU010000002">
    <property type="protein sequence ID" value="KAL0010141.1"/>
    <property type="molecule type" value="Genomic_DNA"/>
</dbReference>